<feature type="transmembrane region" description="Helical" evidence="1">
    <location>
        <begin position="262"/>
        <end position="281"/>
    </location>
</feature>
<evidence type="ECO:0000313" key="3">
    <source>
        <dbReference type="EMBL" id="TWP45616.1"/>
    </source>
</evidence>
<dbReference type="InterPro" id="IPR018677">
    <property type="entry name" value="DUF2157"/>
</dbReference>
<feature type="transmembrane region" description="Helical" evidence="1">
    <location>
        <begin position="287"/>
        <end position="309"/>
    </location>
</feature>
<keyword evidence="1" id="KW-0472">Membrane</keyword>
<feature type="transmembrane region" description="Helical" evidence="1">
    <location>
        <begin position="48"/>
        <end position="69"/>
    </location>
</feature>
<feature type="transmembrane region" description="Helical" evidence="1">
    <location>
        <begin position="81"/>
        <end position="103"/>
    </location>
</feature>
<feature type="transmembrane region" description="Helical" evidence="1">
    <location>
        <begin position="140"/>
        <end position="158"/>
    </location>
</feature>
<protein>
    <recommendedName>
        <fullName evidence="2">DUF2157 domain-containing protein</fullName>
    </recommendedName>
</protein>
<evidence type="ECO:0000259" key="2">
    <source>
        <dbReference type="Pfam" id="PF09925"/>
    </source>
</evidence>
<feature type="transmembrane region" description="Helical" evidence="1">
    <location>
        <begin position="115"/>
        <end position="134"/>
    </location>
</feature>
<keyword evidence="4" id="KW-1185">Reference proteome</keyword>
<evidence type="ECO:0000313" key="4">
    <source>
        <dbReference type="Proteomes" id="UP000316639"/>
    </source>
</evidence>
<comment type="caution">
    <text evidence="3">The sequence shown here is derived from an EMBL/GenBank/DDBJ whole genome shotgun (WGS) entry which is preliminary data.</text>
</comment>
<keyword evidence="1" id="KW-1133">Transmembrane helix</keyword>
<dbReference type="Pfam" id="PF09925">
    <property type="entry name" value="DUF2157"/>
    <property type="match status" value="1"/>
</dbReference>
<proteinExistence type="predicted"/>
<keyword evidence="1" id="KW-0812">Transmembrane</keyword>
<feature type="domain" description="DUF2157" evidence="2">
    <location>
        <begin position="17"/>
        <end position="124"/>
    </location>
</feature>
<reference evidence="3 4" key="1">
    <citation type="submission" date="2019-07" db="EMBL/GenBank/DDBJ databases">
        <title>Lentzea xizangensis sp. nov., isolated from Qinghai-Tibetan Plateau Soils.</title>
        <authorList>
            <person name="Huang J."/>
        </authorList>
    </citation>
    <scope>NUCLEOTIDE SEQUENCE [LARGE SCALE GENOMIC DNA]</scope>
    <source>
        <strain evidence="3 4">FXJ1.1311</strain>
    </source>
</reference>
<gene>
    <name evidence="3" type="ORF">FKR81_38890</name>
</gene>
<feature type="transmembrane region" description="Helical" evidence="1">
    <location>
        <begin position="186"/>
        <end position="208"/>
    </location>
</feature>
<accession>A0A563EH62</accession>
<feature type="transmembrane region" description="Helical" evidence="1">
    <location>
        <begin position="215"/>
        <end position="232"/>
    </location>
</feature>
<feature type="transmembrane region" description="Helical" evidence="1">
    <location>
        <begin position="238"/>
        <end position="257"/>
    </location>
</feature>
<evidence type="ECO:0000256" key="1">
    <source>
        <dbReference type="SAM" id="Phobius"/>
    </source>
</evidence>
<name>A0A563EH62_9PSEU</name>
<dbReference type="Proteomes" id="UP000316639">
    <property type="component" value="Unassembled WGS sequence"/>
</dbReference>
<sequence length="316" mass="31930">MLVPVELSTEQLSSLRDLVRTGVLDEDQERAVVAALHRPAAATRPERLIEVIGYVGGGLLLGGAALLVSTSWDDLSRGSRIGLLTAATLVLLVGGLLIAGGPTAVRVISGVRRRIVGTLFALASGTTAFLGGATVDRDELFVGSLAGLVVAAATYLLLPTAPGLLATGLFSALVVGDAAGEQADGTSLTVGLALFVLGTAWIGITLSGLVPQRQLGLAVGATIALIGAQLPITDNDTAAWAYGLTAIAAVGSFATYLREHSLVLLVAGVVATTLVVPEAVWDWTDGTVSGGGLVLVAGVVLLAASGLGMRLRKAEN</sequence>
<dbReference type="EMBL" id="VOBR01000040">
    <property type="protein sequence ID" value="TWP45616.1"/>
    <property type="molecule type" value="Genomic_DNA"/>
</dbReference>
<dbReference type="OrthoDB" id="3436671at2"/>
<organism evidence="3 4">
    <name type="scientific">Lentzea tibetensis</name>
    <dbReference type="NCBI Taxonomy" id="2591470"/>
    <lineage>
        <taxon>Bacteria</taxon>
        <taxon>Bacillati</taxon>
        <taxon>Actinomycetota</taxon>
        <taxon>Actinomycetes</taxon>
        <taxon>Pseudonocardiales</taxon>
        <taxon>Pseudonocardiaceae</taxon>
        <taxon>Lentzea</taxon>
    </lineage>
</organism>
<dbReference type="AlphaFoldDB" id="A0A563EH62"/>